<evidence type="ECO:0008006" key="3">
    <source>
        <dbReference type="Google" id="ProtNLM"/>
    </source>
</evidence>
<organism evidence="2">
    <name type="scientific">marine metagenome</name>
    <dbReference type="NCBI Taxonomy" id="408172"/>
    <lineage>
        <taxon>unclassified sequences</taxon>
        <taxon>metagenomes</taxon>
        <taxon>ecological metagenomes</taxon>
    </lineage>
</organism>
<protein>
    <recommendedName>
        <fullName evidence="3">Major facilitator superfamily (MFS) profile domain-containing protein</fullName>
    </recommendedName>
</protein>
<name>A0A382BTJ1_9ZZZZ</name>
<evidence type="ECO:0000313" key="2">
    <source>
        <dbReference type="EMBL" id="SVB16964.1"/>
    </source>
</evidence>
<dbReference type="Gene3D" id="1.20.1250.20">
    <property type="entry name" value="MFS general substrate transporter like domains"/>
    <property type="match status" value="1"/>
</dbReference>
<dbReference type="AlphaFoldDB" id="A0A382BTJ1"/>
<gene>
    <name evidence="2" type="ORF">METZ01_LOCUS169818</name>
</gene>
<keyword evidence="1" id="KW-1133">Transmembrane helix</keyword>
<feature type="non-terminal residue" evidence="2">
    <location>
        <position position="1"/>
    </location>
</feature>
<keyword evidence="1" id="KW-0812">Transmembrane</keyword>
<dbReference type="EMBL" id="UINC01031237">
    <property type="protein sequence ID" value="SVB16964.1"/>
    <property type="molecule type" value="Genomic_DNA"/>
</dbReference>
<keyword evidence="1" id="KW-0472">Membrane</keyword>
<evidence type="ECO:0000256" key="1">
    <source>
        <dbReference type="SAM" id="Phobius"/>
    </source>
</evidence>
<feature type="transmembrane region" description="Helical" evidence="1">
    <location>
        <begin position="55"/>
        <end position="75"/>
    </location>
</feature>
<dbReference type="SUPFAM" id="SSF103473">
    <property type="entry name" value="MFS general substrate transporter"/>
    <property type="match status" value="1"/>
</dbReference>
<accession>A0A382BTJ1</accession>
<proteinExistence type="predicted"/>
<dbReference type="InterPro" id="IPR036259">
    <property type="entry name" value="MFS_trans_sf"/>
</dbReference>
<feature type="transmembrane region" description="Helical" evidence="1">
    <location>
        <begin position="28"/>
        <end position="49"/>
    </location>
</feature>
<reference evidence="2" key="1">
    <citation type="submission" date="2018-05" db="EMBL/GenBank/DDBJ databases">
        <authorList>
            <person name="Lanie J.A."/>
            <person name="Ng W.-L."/>
            <person name="Kazmierczak K.M."/>
            <person name="Andrzejewski T.M."/>
            <person name="Davidsen T.M."/>
            <person name="Wayne K.J."/>
            <person name="Tettelin H."/>
            <person name="Glass J.I."/>
            <person name="Rusch D."/>
            <person name="Podicherti R."/>
            <person name="Tsui H.-C.T."/>
            <person name="Winkler M.E."/>
        </authorList>
    </citation>
    <scope>NUCLEOTIDE SEQUENCE</scope>
</reference>
<sequence length="79" mass="8366">LNMGISTPFIGSLWAEIYGVKSLGTVKALLHAGGVFASAFGPLVFGYLIDWGFGITTIAIISILIIIVSTLLPIYNKLP</sequence>